<evidence type="ECO:0000256" key="1">
    <source>
        <dbReference type="ARBA" id="ARBA00008814"/>
    </source>
</evidence>
<proteinExistence type="inferred from homology"/>
<dbReference type="KEGG" id="lua:D4A81_03725"/>
<dbReference type="SUPFAM" id="SSF53807">
    <property type="entry name" value="Helical backbone' metal receptor"/>
    <property type="match status" value="1"/>
</dbReference>
<name>A0A385PYW6_9FIRM</name>
<dbReference type="PANTHER" id="PTHR30535:SF34">
    <property type="entry name" value="MOLYBDATE-BINDING PROTEIN MOLA"/>
    <property type="match status" value="1"/>
</dbReference>
<gene>
    <name evidence="2" type="ORF">D4A81_03725</name>
</gene>
<comment type="similarity">
    <text evidence="1">Belongs to the bacterial solute-binding protein 8 family.</text>
</comment>
<evidence type="ECO:0000313" key="2">
    <source>
        <dbReference type="EMBL" id="AYA99115.1"/>
    </source>
</evidence>
<dbReference type="InterPro" id="IPR002491">
    <property type="entry name" value="ABC_transptr_periplasmic_BD"/>
</dbReference>
<reference evidence="2 3" key="1">
    <citation type="submission" date="2018-09" db="EMBL/GenBank/DDBJ databases">
        <title>Genome sequencing of Lachnoanaerobaculum umeaense DSM 23576.</title>
        <authorList>
            <person name="Kook J.-K."/>
            <person name="Park S.-N."/>
            <person name="Lim Y.K."/>
        </authorList>
    </citation>
    <scope>NUCLEOTIDE SEQUENCE [LARGE SCALE GENOMIC DNA]</scope>
    <source>
        <strain evidence="3">DSM 23576 \ CCUG 58757</strain>
    </source>
</reference>
<dbReference type="GO" id="GO:0071281">
    <property type="term" value="P:cellular response to iron ion"/>
    <property type="evidence" value="ECO:0007669"/>
    <property type="project" value="TreeGrafter"/>
</dbReference>
<dbReference type="PANTHER" id="PTHR30535">
    <property type="entry name" value="VITAMIN B12-BINDING PROTEIN"/>
    <property type="match status" value="1"/>
</dbReference>
<protein>
    <submittedName>
        <fullName evidence="2">Metal ABC transporter substrate-binding protein</fullName>
    </submittedName>
</protein>
<accession>A0A385PYW6</accession>
<evidence type="ECO:0000313" key="3">
    <source>
        <dbReference type="Proteomes" id="UP000265562"/>
    </source>
</evidence>
<dbReference type="AlphaFoldDB" id="A0A385PYW6"/>
<dbReference type="RefSeq" id="WP_111525664.1">
    <property type="nucleotide sequence ID" value="NZ_CP032364.1"/>
</dbReference>
<organism evidence="2 3">
    <name type="scientific">Lachnoanaerobaculum umeaense</name>
    <dbReference type="NCBI Taxonomy" id="617123"/>
    <lineage>
        <taxon>Bacteria</taxon>
        <taxon>Bacillati</taxon>
        <taxon>Bacillota</taxon>
        <taxon>Clostridia</taxon>
        <taxon>Lachnospirales</taxon>
        <taxon>Lachnospiraceae</taxon>
        <taxon>Lachnoanaerobaculum</taxon>
    </lineage>
</organism>
<dbReference type="Pfam" id="PF01497">
    <property type="entry name" value="Peripla_BP_2"/>
    <property type="match status" value="1"/>
</dbReference>
<keyword evidence="3" id="KW-1185">Reference proteome</keyword>
<dbReference type="PROSITE" id="PS50983">
    <property type="entry name" value="FE_B12_PBP"/>
    <property type="match status" value="1"/>
</dbReference>
<dbReference type="Proteomes" id="UP000265562">
    <property type="component" value="Chromosome"/>
</dbReference>
<dbReference type="OrthoDB" id="89746at2"/>
<sequence>MKKIFNIAIGTFISLALIGCASTTDNSSANSTLAQTTVAESTSLAESSTADEKKSSETVYPVSITTYDADGKEITQVFEKSPERIITNNLSSTEILIDLGLQDKIVGMLNPDNEITDDYAAAISAIPHIGDKKSVSKEVVLSNNPDIIIGRNMMFSDKSLGTIDSWNENGIPVYTQKSSVSNMKQSLENVIEDIRNIGIIFNVQEKANTYADELEKKVSAVVTSDNNNSGELKNALIMCAYNDSTFGAYKSALQESILNTLGYTNVATGTSDLTLENLVTMAPEVIIYVTSDRNKEMDTNAVELMKNNSVLSDVPAIANDKIMTISYDEFMDYGASSIKALEDINTFLNK</sequence>
<dbReference type="PROSITE" id="PS51257">
    <property type="entry name" value="PROKAR_LIPOPROTEIN"/>
    <property type="match status" value="1"/>
</dbReference>
<dbReference type="InterPro" id="IPR050902">
    <property type="entry name" value="ABC_Transporter_SBP"/>
</dbReference>
<dbReference type="Gene3D" id="3.40.50.1980">
    <property type="entry name" value="Nitrogenase molybdenum iron protein domain"/>
    <property type="match status" value="2"/>
</dbReference>
<dbReference type="EMBL" id="CP032364">
    <property type="protein sequence ID" value="AYA99115.1"/>
    <property type="molecule type" value="Genomic_DNA"/>
</dbReference>